<evidence type="ECO:0000313" key="2">
    <source>
        <dbReference type="Proteomes" id="UP000887565"/>
    </source>
</evidence>
<dbReference type="Proteomes" id="UP000887565">
    <property type="component" value="Unplaced"/>
</dbReference>
<keyword evidence="2" id="KW-1185">Reference proteome</keyword>
<dbReference type="AlphaFoldDB" id="A0A915JBS9"/>
<protein>
    <submittedName>
        <fullName evidence="3">Uncharacterized protein</fullName>
    </submittedName>
</protein>
<evidence type="ECO:0000256" key="1">
    <source>
        <dbReference type="SAM" id="MobiDB-lite"/>
    </source>
</evidence>
<accession>A0A915JBS9</accession>
<reference evidence="3" key="1">
    <citation type="submission" date="2022-11" db="UniProtKB">
        <authorList>
            <consortium name="WormBaseParasite"/>
        </authorList>
    </citation>
    <scope>IDENTIFICATION</scope>
</reference>
<evidence type="ECO:0000313" key="3">
    <source>
        <dbReference type="WBParaSite" id="nRc.2.0.1.t23617-RA"/>
    </source>
</evidence>
<feature type="region of interest" description="Disordered" evidence="1">
    <location>
        <begin position="42"/>
        <end position="62"/>
    </location>
</feature>
<sequence length="97" mass="10218">MVSLKSLIGDRCRLTCSDLNSFQLTESSGLVTKLALRSGAANEIREKKTKQPRQHERLAAGPALASSSSSLLMTCPLSSGISASVAGGGTLFLFRSF</sequence>
<organism evidence="2 3">
    <name type="scientific">Romanomermis culicivorax</name>
    <name type="common">Nematode worm</name>
    <dbReference type="NCBI Taxonomy" id="13658"/>
    <lineage>
        <taxon>Eukaryota</taxon>
        <taxon>Metazoa</taxon>
        <taxon>Ecdysozoa</taxon>
        <taxon>Nematoda</taxon>
        <taxon>Enoplea</taxon>
        <taxon>Dorylaimia</taxon>
        <taxon>Mermithida</taxon>
        <taxon>Mermithoidea</taxon>
        <taxon>Mermithidae</taxon>
        <taxon>Romanomermis</taxon>
    </lineage>
</organism>
<name>A0A915JBS9_ROMCU</name>
<proteinExistence type="predicted"/>
<dbReference type="WBParaSite" id="nRc.2.0.1.t23617-RA">
    <property type="protein sequence ID" value="nRc.2.0.1.t23617-RA"/>
    <property type="gene ID" value="nRc.2.0.1.g23617"/>
</dbReference>